<dbReference type="Proteomes" id="UP000315759">
    <property type="component" value="Unassembled WGS sequence"/>
</dbReference>
<organism evidence="1 2">
    <name type="scientific">Mycolicibacterium hodleri</name>
    <dbReference type="NCBI Taxonomy" id="49897"/>
    <lineage>
        <taxon>Bacteria</taxon>
        <taxon>Bacillati</taxon>
        <taxon>Actinomycetota</taxon>
        <taxon>Actinomycetes</taxon>
        <taxon>Mycobacteriales</taxon>
        <taxon>Mycobacteriaceae</taxon>
        <taxon>Mycolicibacterium</taxon>
    </lineage>
</organism>
<evidence type="ECO:0000313" key="1">
    <source>
        <dbReference type="EMBL" id="TQR82812.1"/>
    </source>
</evidence>
<accession>A0A544VS53</accession>
<reference evidence="1 2" key="1">
    <citation type="submission" date="2018-10" db="EMBL/GenBank/DDBJ databases">
        <title>Draft genome of Mycobacterium hodleri strain B.</title>
        <authorList>
            <person name="Amande T.J."/>
            <person name="Mcgenity T.J."/>
        </authorList>
    </citation>
    <scope>NUCLEOTIDE SEQUENCE [LARGE SCALE GENOMIC DNA]</scope>
    <source>
        <strain evidence="1 2">B</strain>
    </source>
</reference>
<evidence type="ECO:0000313" key="2">
    <source>
        <dbReference type="Proteomes" id="UP000315759"/>
    </source>
</evidence>
<name>A0A544VS53_9MYCO</name>
<gene>
    <name evidence="1" type="ORF">D8S82_30290</name>
</gene>
<sequence length="75" mass="8606">MARHRNDNDNDQIPLWNYCGVCGGPHYHVPGVWNGTPPDHHRCGEALERWIGHRASPMTDDARRRIHTDLNRAAL</sequence>
<dbReference type="EMBL" id="VIFX01000059">
    <property type="protein sequence ID" value="TQR82812.1"/>
    <property type="molecule type" value="Genomic_DNA"/>
</dbReference>
<protein>
    <submittedName>
        <fullName evidence="1">Uncharacterized protein</fullName>
    </submittedName>
</protein>
<keyword evidence="2" id="KW-1185">Reference proteome</keyword>
<dbReference type="AlphaFoldDB" id="A0A544VS53"/>
<comment type="caution">
    <text evidence="1">The sequence shown here is derived from an EMBL/GenBank/DDBJ whole genome shotgun (WGS) entry which is preliminary data.</text>
</comment>
<proteinExistence type="predicted"/>
<dbReference type="RefSeq" id="WP_142555632.1">
    <property type="nucleotide sequence ID" value="NZ_VIFX01000059.1"/>
</dbReference>